<dbReference type="Gene3D" id="3.40.630.30">
    <property type="match status" value="1"/>
</dbReference>
<dbReference type="RefSeq" id="WP_083009630.1">
    <property type="nucleotide sequence ID" value="NZ_CP060015.1"/>
</dbReference>
<evidence type="ECO:0000313" key="6">
    <source>
        <dbReference type="EMBL" id="ORA84693.1"/>
    </source>
</evidence>
<dbReference type="PANTHER" id="PTHR31438:SF1">
    <property type="entry name" value="LYSINE N-ACYLTRANSFERASE C17G9.06C-RELATED"/>
    <property type="match status" value="1"/>
</dbReference>
<evidence type="ECO:0000256" key="1">
    <source>
        <dbReference type="ARBA" id="ARBA00003818"/>
    </source>
</evidence>
<dbReference type="SMART" id="SM01006">
    <property type="entry name" value="AlcB"/>
    <property type="match status" value="1"/>
</dbReference>
<gene>
    <name evidence="6" type="ORF">BST29_03730</name>
</gene>
<protein>
    <recommendedName>
        <fullName evidence="3">Lysine N-acyltransferase MbtK</fullName>
    </recommendedName>
    <alternativeName>
        <fullName evidence="4">Mycobactin synthase protein K</fullName>
    </alternativeName>
</protein>
<sequence length="207" mass="23404">MGEASSKTSSMPVLPRERFDLPDAIRHVARPPAPSLDPPYGLRIAEPSDAEMVSEWMNRPHLATAWEYDWPPARWQQHLGAQLDGTYSLPLIGSMRGVDRAYLELYWSAKDLISRHYDADPYDLGLHAAIADARLVNRGFGPLLLPRIVASVFSVEPRCGRIMFDPDHRNTAARRLCEYVGCKFFGEHDAPNRRMALYAFERPISVA</sequence>
<dbReference type="PANTHER" id="PTHR31438">
    <property type="entry name" value="LYSINE N-ACYLTRANSFERASE C17G9.06C-RELATED"/>
    <property type="match status" value="1"/>
</dbReference>
<dbReference type="Proteomes" id="UP000243140">
    <property type="component" value="Unassembled WGS sequence"/>
</dbReference>
<evidence type="ECO:0000313" key="7">
    <source>
        <dbReference type="Proteomes" id="UP000243140"/>
    </source>
</evidence>
<dbReference type="EMBL" id="MVHV01000003">
    <property type="protein sequence ID" value="ORA84693.1"/>
    <property type="molecule type" value="Genomic_DNA"/>
</dbReference>
<keyword evidence="7" id="KW-1185">Reference proteome</keyword>
<comment type="pathway">
    <text evidence="2">Siderophore biosynthesis; mycobactin biosynthesis.</text>
</comment>
<organism evidence="6 7">
    <name type="scientific">Mycobacterium malmoense</name>
    <dbReference type="NCBI Taxonomy" id="1780"/>
    <lineage>
        <taxon>Bacteria</taxon>
        <taxon>Bacillati</taxon>
        <taxon>Actinomycetota</taxon>
        <taxon>Actinomycetes</taxon>
        <taxon>Mycobacteriales</taxon>
        <taxon>Mycobacteriaceae</taxon>
        <taxon>Mycobacterium</taxon>
    </lineage>
</organism>
<evidence type="ECO:0000256" key="2">
    <source>
        <dbReference type="ARBA" id="ARBA00005102"/>
    </source>
</evidence>
<accession>A0ABX3SVU2</accession>
<dbReference type="InterPro" id="IPR019432">
    <property type="entry name" value="Acyltransferase_MbtK/IucB-like"/>
</dbReference>
<comment type="caution">
    <text evidence="6">The sequence shown here is derived from an EMBL/GenBank/DDBJ whole genome shotgun (WGS) entry which is preliminary data.</text>
</comment>
<proteinExistence type="predicted"/>
<dbReference type="Pfam" id="PF13523">
    <property type="entry name" value="Acetyltransf_8"/>
    <property type="match status" value="1"/>
</dbReference>
<dbReference type="InterPro" id="IPR016181">
    <property type="entry name" value="Acyl_CoA_acyltransferase"/>
</dbReference>
<feature type="domain" description="Acyltransferase MbtK/IucB-like conserved" evidence="5">
    <location>
        <begin position="43"/>
        <end position="89"/>
    </location>
</feature>
<evidence type="ECO:0000256" key="3">
    <source>
        <dbReference type="ARBA" id="ARBA00020586"/>
    </source>
</evidence>
<evidence type="ECO:0000259" key="5">
    <source>
        <dbReference type="SMART" id="SM01006"/>
    </source>
</evidence>
<name>A0ABX3SVU2_MYCMA</name>
<dbReference type="SUPFAM" id="SSF55729">
    <property type="entry name" value="Acyl-CoA N-acyltransferases (Nat)"/>
    <property type="match status" value="1"/>
</dbReference>
<reference evidence="6 7" key="1">
    <citation type="submission" date="2017-02" db="EMBL/GenBank/DDBJ databases">
        <title>The new phylogeny of genus Mycobacterium.</title>
        <authorList>
            <person name="Tortoli E."/>
            <person name="Trovato A."/>
            <person name="Cirillo D.M."/>
        </authorList>
    </citation>
    <scope>NUCLEOTIDE SEQUENCE [LARGE SCALE GENOMIC DNA]</scope>
    <source>
        <strain evidence="6 7">IP1130001</strain>
    </source>
</reference>
<comment type="function">
    <text evidence="1">Acyltransferase required for the direct transfer of medium- to long-chain fatty acyl moieties from a carrier protein (MbtL) on to the epsilon-amino group of lysine residue in the mycobactin core.</text>
</comment>
<evidence type="ECO:0000256" key="4">
    <source>
        <dbReference type="ARBA" id="ARBA00031122"/>
    </source>
</evidence>